<keyword evidence="3" id="KW-1133">Transmembrane helix</keyword>
<dbReference type="EMBL" id="AMBO01000419">
    <property type="protein sequence ID" value="EKC97197.1"/>
    <property type="molecule type" value="Genomic_DNA"/>
</dbReference>
<sequence length="882" mass="96108">MAKQVIPVLCENSSSHIDSLVQNYEGPTTDCEILSFNELRLQPPLDIFCQSLGSLWNGVVGKWPGNVTDSSHPWLRGKACQYTANVAYSISQRYNIALDGIESVYYRTQSLNVTLSLSADEADVLCGVKEQLLKDMTDYVQRGSDWILWSAMCTGVGPRTVRTVLAYGPLAAISIGLFIAGVVPGTVRKLMSTSGSPGLPAGLVTIVFSVLNLYLHPRDLGPKAGPVVAGFGCCTSPTDFLLATLRTLPNHDRLRSSKQESPSSLLAVAARWTLICVAETSAPKTSSPSKLRCQPPPHEAETRCRNCARNDVQCQYSNPPPPQAQVEQRQDSDERLSRLEANVDKLLQMMESRSSQPAVAQPYLPSLPPQSQLEPQHTLGGPEALSLFADVAASADAVEWLPVDPAPALSPQMHSSQTSVSPNTTCSESRRQRGLDAVDVAQARPIPKVVSGRRMAAFTDPEAYEAPFRPLAYHPEVFRNEEILSTHSEAGEDAHTPRRRGDPIDEEVLTEQQARGLFDFTILAIAAKYNSQLTSGQLGGTAQTIDPETWLQVRGMAMAGYVQAIISKVHCLEDVQATVLLCAWGLQDRGASPDPWMMTGSALRFTAGFGRPETQGFDEAALDTTVLLEQDDPTAATVAAYVDLAAIATRYSRFVNIRLKCDPGSCWEELEAIGGTLDAFSSRWLWAPWSVRPANPHDLQPPALVPLLDPAKALVAPRQSFILTTNAIGYATENTALGSMSEEDADTTIWHAYDFAFMVLSHSAAVLLSLATTRICGSADESRPGVNPSTALRYYGMAISTMVESNRSANRFPCDMARNLYMIVKETSLDITEWISPTVLDQLNQDHEAATTAQGPEALTDFLDIEQFLQPGFFDDISTWQL</sequence>
<dbReference type="PANTHER" id="PTHR46910">
    <property type="entry name" value="TRANSCRIPTION FACTOR PDR1"/>
    <property type="match status" value="1"/>
</dbReference>
<organism evidence="4 5">
    <name type="scientific">Trichosporon asahii var. asahii (strain CBS 8904)</name>
    <name type="common">Yeast</name>
    <dbReference type="NCBI Taxonomy" id="1220162"/>
    <lineage>
        <taxon>Eukaryota</taxon>
        <taxon>Fungi</taxon>
        <taxon>Dikarya</taxon>
        <taxon>Basidiomycota</taxon>
        <taxon>Agaricomycotina</taxon>
        <taxon>Tremellomycetes</taxon>
        <taxon>Trichosporonales</taxon>
        <taxon>Trichosporonaceae</taxon>
        <taxon>Trichosporon</taxon>
    </lineage>
</organism>
<dbReference type="InParanoid" id="K1VK98"/>
<dbReference type="OrthoDB" id="3163292at2759"/>
<dbReference type="STRING" id="1220162.K1VK98"/>
<dbReference type="InterPro" id="IPR050987">
    <property type="entry name" value="AtrR-like"/>
</dbReference>
<keyword evidence="3" id="KW-0472">Membrane</keyword>
<feature type="region of interest" description="Disordered" evidence="2">
    <location>
        <begin position="352"/>
        <end position="377"/>
    </location>
</feature>
<proteinExistence type="predicted"/>
<feature type="compositionally biased region" description="Low complexity" evidence="2">
    <location>
        <begin position="361"/>
        <end position="376"/>
    </location>
</feature>
<feature type="transmembrane region" description="Helical" evidence="3">
    <location>
        <begin position="164"/>
        <end position="187"/>
    </location>
</feature>
<evidence type="ECO:0000313" key="5">
    <source>
        <dbReference type="Proteomes" id="UP000006757"/>
    </source>
</evidence>
<evidence type="ECO:0000256" key="1">
    <source>
        <dbReference type="ARBA" id="ARBA00023242"/>
    </source>
</evidence>
<keyword evidence="5" id="KW-1185">Reference proteome</keyword>
<dbReference type="GO" id="GO:0000981">
    <property type="term" value="F:DNA-binding transcription factor activity, RNA polymerase II-specific"/>
    <property type="evidence" value="ECO:0007669"/>
    <property type="project" value="InterPro"/>
</dbReference>
<dbReference type="PANTHER" id="PTHR46910:SF1">
    <property type="entry name" value="MISCELLANEOUS ZN(II)2CYS6 TRANSCRIPTION FACTOR (EUROFUNG)-RELATED"/>
    <property type="match status" value="1"/>
</dbReference>
<evidence type="ECO:0008006" key="6">
    <source>
        <dbReference type="Google" id="ProtNLM"/>
    </source>
</evidence>
<dbReference type="AlphaFoldDB" id="K1VK98"/>
<evidence type="ECO:0000256" key="2">
    <source>
        <dbReference type="SAM" id="MobiDB-lite"/>
    </source>
</evidence>
<accession>K1VK98</accession>
<dbReference type="HOGENOM" id="CLU_326573_0_0_1"/>
<feature type="region of interest" description="Disordered" evidence="2">
    <location>
        <begin position="315"/>
        <end position="334"/>
    </location>
</feature>
<dbReference type="InterPro" id="IPR036864">
    <property type="entry name" value="Zn2-C6_fun-type_DNA-bd_sf"/>
</dbReference>
<keyword evidence="3" id="KW-0812">Transmembrane</keyword>
<evidence type="ECO:0000313" key="4">
    <source>
        <dbReference type="EMBL" id="EKC97197.1"/>
    </source>
</evidence>
<dbReference type="Gene3D" id="4.10.240.10">
    <property type="entry name" value="Zn(2)-C6 fungal-type DNA-binding domain"/>
    <property type="match status" value="1"/>
</dbReference>
<evidence type="ECO:0000256" key="3">
    <source>
        <dbReference type="SAM" id="Phobius"/>
    </source>
</evidence>
<name>K1VK98_TRIAC</name>
<keyword evidence="1" id="KW-0539">Nucleus</keyword>
<feature type="compositionally biased region" description="Polar residues" evidence="2">
    <location>
        <begin position="412"/>
        <end position="427"/>
    </location>
</feature>
<protein>
    <recommendedName>
        <fullName evidence="6">Zn(2)-C6 fungal-type domain-containing protein</fullName>
    </recommendedName>
</protein>
<reference evidence="4 5" key="1">
    <citation type="journal article" date="2012" name="Eukaryot. Cell">
        <title>Genome sequence of the Trichosporon asahii environmental strain CBS 8904.</title>
        <authorList>
            <person name="Yang R.Y."/>
            <person name="Li H.T."/>
            <person name="Zhu H."/>
            <person name="Zhou G.P."/>
            <person name="Wang M."/>
            <person name="Wang L."/>
        </authorList>
    </citation>
    <scope>NUCLEOTIDE SEQUENCE [LARGE SCALE GENOMIC DNA]</scope>
    <source>
        <strain evidence="4 5">CBS 8904</strain>
    </source>
</reference>
<dbReference type="GO" id="GO:0008270">
    <property type="term" value="F:zinc ion binding"/>
    <property type="evidence" value="ECO:0007669"/>
    <property type="project" value="InterPro"/>
</dbReference>
<comment type="caution">
    <text evidence="4">The sequence shown here is derived from an EMBL/GenBank/DDBJ whole genome shotgun (WGS) entry which is preliminary data.</text>
</comment>
<feature type="region of interest" description="Disordered" evidence="2">
    <location>
        <begin position="409"/>
        <end position="433"/>
    </location>
</feature>
<dbReference type="eggNOG" id="ENOG502RD55">
    <property type="taxonomic scope" value="Eukaryota"/>
</dbReference>
<gene>
    <name evidence="4" type="ORF">A1Q2_08479</name>
</gene>
<dbReference type="Proteomes" id="UP000006757">
    <property type="component" value="Unassembled WGS sequence"/>
</dbReference>